<evidence type="ECO:0000256" key="1">
    <source>
        <dbReference type="SAM" id="MobiDB-lite"/>
    </source>
</evidence>
<organism evidence="2 3">
    <name type="scientific">Gordonia phage Mahdia</name>
    <dbReference type="NCBI Taxonomy" id="2047873"/>
    <lineage>
        <taxon>Viruses</taxon>
        <taxon>Duplodnaviria</taxon>
        <taxon>Heunggongvirae</taxon>
        <taxon>Uroviricota</taxon>
        <taxon>Caudoviricetes</taxon>
        <taxon>Gustavvirus</taxon>
        <taxon>Gustavvirus mahdia</taxon>
    </lineage>
</organism>
<accession>A0A2H4P9V8</accession>
<proteinExistence type="predicted"/>
<keyword evidence="3" id="KW-1185">Reference proteome</keyword>
<dbReference type="Proteomes" id="UP000240384">
    <property type="component" value="Segment"/>
</dbReference>
<name>A0A2H4P9V8_9CAUD</name>
<evidence type="ECO:0000313" key="2">
    <source>
        <dbReference type="EMBL" id="ATW59023.1"/>
    </source>
</evidence>
<dbReference type="EMBL" id="MG198783">
    <property type="protein sequence ID" value="ATW59023.1"/>
    <property type="molecule type" value="Genomic_DNA"/>
</dbReference>
<dbReference type="OrthoDB" id="35050at10239"/>
<reference evidence="3" key="1">
    <citation type="submission" date="2017-10" db="EMBL/GenBank/DDBJ databases">
        <authorList>
            <person name="Banno H."/>
            <person name="Chua N.-H."/>
        </authorList>
    </citation>
    <scope>NUCLEOTIDE SEQUENCE [LARGE SCALE GENOMIC DNA]</scope>
</reference>
<evidence type="ECO:0000313" key="3">
    <source>
        <dbReference type="Proteomes" id="UP000240384"/>
    </source>
</evidence>
<protein>
    <submittedName>
        <fullName evidence="2">Membrane protein</fullName>
    </submittedName>
</protein>
<gene>
    <name evidence="2" type="ORF">PBI_MAHDIA_24</name>
</gene>
<sequence length="93" mass="10127">MSTDILGVVLALVVSFGTAAAGVVTAWKRAPSDNVETLSRRVKHLEEREDTLSRWQVAARLYILTLRNALADRGIPSPEPPEELDIRSDGSVA</sequence>
<feature type="region of interest" description="Disordered" evidence="1">
    <location>
        <begin position="72"/>
        <end position="93"/>
    </location>
</feature>
<feature type="compositionally biased region" description="Basic and acidic residues" evidence="1">
    <location>
        <begin position="84"/>
        <end position="93"/>
    </location>
</feature>